<dbReference type="InterPro" id="IPR004252">
    <property type="entry name" value="Probable_transposase_24"/>
</dbReference>
<evidence type="ECO:0000313" key="3">
    <source>
        <dbReference type="Proteomes" id="UP000775213"/>
    </source>
</evidence>
<accession>A0AAV7HAZ9</accession>
<keyword evidence="3" id="KW-1185">Reference proteome</keyword>
<dbReference type="Pfam" id="PF03004">
    <property type="entry name" value="Transposase_24"/>
    <property type="match status" value="1"/>
</dbReference>
<reference evidence="2 3" key="1">
    <citation type="journal article" date="2021" name="Hortic Res">
        <title>Chromosome-scale assembly of the Dendrobium chrysotoxum genome enhances the understanding of orchid evolution.</title>
        <authorList>
            <person name="Zhang Y."/>
            <person name="Zhang G.Q."/>
            <person name="Zhang D."/>
            <person name="Liu X.D."/>
            <person name="Xu X.Y."/>
            <person name="Sun W.H."/>
            <person name="Yu X."/>
            <person name="Zhu X."/>
            <person name="Wang Z.W."/>
            <person name="Zhao X."/>
            <person name="Zhong W.Y."/>
            <person name="Chen H."/>
            <person name="Yin W.L."/>
            <person name="Huang T."/>
            <person name="Niu S.C."/>
            <person name="Liu Z.J."/>
        </authorList>
    </citation>
    <scope>NUCLEOTIDE SEQUENCE [LARGE SCALE GENOMIC DNA]</scope>
    <source>
        <strain evidence="2">Lindl</strain>
    </source>
</reference>
<keyword evidence="1" id="KW-0732">Signal</keyword>
<dbReference type="Proteomes" id="UP000775213">
    <property type="component" value="Unassembled WGS sequence"/>
</dbReference>
<dbReference type="EMBL" id="JAGFBR010000006">
    <property type="protein sequence ID" value="KAH0465047.1"/>
    <property type="molecule type" value="Genomic_DNA"/>
</dbReference>
<protein>
    <submittedName>
        <fullName evidence="2">Uncharacterized protein</fullName>
    </submittedName>
</protein>
<organism evidence="2 3">
    <name type="scientific">Dendrobium chrysotoxum</name>
    <name type="common">Orchid</name>
    <dbReference type="NCBI Taxonomy" id="161865"/>
    <lineage>
        <taxon>Eukaryota</taxon>
        <taxon>Viridiplantae</taxon>
        <taxon>Streptophyta</taxon>
        <taxon>Embryophyta</taxon>
        <taxon>Tracheophyta</taxon>
        <taxon>Spermatophyta</taxon>
        <taxon>Magnoliopsida</taxon>
        <taxon>Liliopsida</taxon>
        <taxon>Asparagales</taxon>
        <taxon>Orchidaceae</taxon>
        <taxon>Epidendroideae</taxon>
        <taxon>Malaxideae</taxon>
        <taxon>Dendrobiinae</taxon>
        <taxon>Dendrobium</taxon>
    </lineage>
</organism>
<proteinExistence type="predicted"/>
<gene>
    <name evidence="2" type="ORF">IEQ34_005150</name>
</gene>
<name>A0AAV7HAZ9_DENCH</name>
<comment type="caution">
    <text evidence="2">The sequence shown here is derived from an EMBL/GenBank/DDBJ whole genome shotgun (WGS) entry which is preliminary data.</text>
</comment>
<evidence type="ECO:0000313" key="2">
    <source>
        <dbReference type="EMBL" id="KAH0465047.1"/>
    </source>
</evidence>
<feature type="signal peptide" evidence="1">
    <location>
        <begin position="1"/>
        <end position="24"/>
    </location>
</feature>
<feature type="chain" id="PRO_5043563511" evidence="1">
    <location>
        <begin position="25"/>
        <end position="187"/>
    </location>
</feature>
<sequence length="187" mass="21439">MSLNLKLFPFLLTTLIPPDADVLGREPTPIELHSHTHKQQKDQQWVDECARRAYEEYTWLQESQAAAGEGSSTGSTDYSDYRTWSQAVGGMQHGRVYGLGSQAYAYEGQTSSGDNFSSSTQESSYTQQIAALTTELEQRIIRRYMCRKYDMTKFPAEYTTELSTDLSTVISDGKNRHRFLLRWNIRR</sequence>
<evidence type="ECO:0000256" key="1">
    <source>
        <dbReference type="SAM" id="SignalP"/>
    </source>
</evidence>
<dbReference type="AlphaFoldDB" id="A0AAV7HAZ9"/>